<dbReference type="AlphaFoldDB" id="A0A7Y8KAR3"/>
<sequence length="136" mass="15321">MTDFMSALAAGLESAKNTDRQRREIDEKLNSLQALVLQGTFGAAELQFEPYANHNMAILGHSVFSLYAVSTHDTTKGRRIAYFIIDRDHGYPFVLEAPDSKWVCVSVDEIEYAFSELVQATAVANFLFELIELKNR</sequence>
<gene>
    <name evidence="1" type="ORF">HX788_17295</name>
    <name evidence="2" type="ORF">HX795_06895</name>
</gene>
<protein>
    <submittedName>
        <fullName evidence="2">Uncharacterized protein</fullName>
    </submittedName>
</protein>
<accession>A0A7Y8KAR3</accession>
<comment type="caution">
    <text evidence="2">The sequence shown here is derived from an EMBL/GenBank/DDBJ whole genome shotgun (WGS) entry which is preliminary data.</text>
</comment>
<dbReference type="EMBL" id="JACARM010000032">
    <property type="protein sequence ID" value="NWE08855.1"/>
    <property type="molecule type" value="Genomic_DNA"/>
</dbReference>
<name>A0A7Y8KAR3_9PSED</name>
<organism evidence="2 4">
    <name type="scientific">Pseudomonas edaphica</name>
    <dbReference type="NCBI Taxonomy" id="2006980"/>
    <lineage>
        <taxon>Bacteria</taxon>
        <taxon>Pseudomonadati</taxon>
        <taxon>Pseudomonadota</taxon>
        <taxon>Gammaproteobacteria</taxon>
        <taxon>Pseudomonadales</taxon>
        <taxon>Pseudomonadaceae</taxon>
        <taxon>Pseudomonas</taxon>
    </lineage>
</organism>
<dbReference type="EMBL" id="JACARL010000034">
    <property type="protein sequence ID" value="NWE81819.1"/>
    <property type="molecule type" value="Genomic_DNA"/>
</dbReference>
<dbReference type="Proteomes" id="UP000590218">
    <property type="component" value="Unassembled WGS sequence"/>
</dbReference>
<reference evidence="3 4" key="1">
    <citation type="submission" date="2020-04" db="EMBL/GenBank/DDBJ databases">
        <title>Molecular characterization of pseudomonads from Agaricus bisporus reveal novel blotch 2 pathogens in Western Europe.</title>
        <authorList>
            <person name="Taparia T."/>
            <person name="Krijger M."/>
            <person name="Haynes E."/>
            <person name="Elpinstone J.G."/>
            <person name="Noble R."/>
            <person name="Van Der Wolf J."/>
        </authorList>
    </citation>
    <scope>NUCLEOTIDE SEQUENCE [LARGE SCALE GENOMIC DNA]</scope>
    <source>
        <strain evidence="2 4">K6002</strain>
        <strain evidence="1 3">K7002</strain>
    </source>
</reference>
<proteinExistence type="predicted"/>
<dbReference type="RefSeq" id="WP_176991212.1">
    <property type="nucleotide sequence ID" value="NZ_JACARL010000034.1"/>
</dbReference>
<evidence type="ECO:0000313" key="2">
    <source>
        <dbReference type="EMBL" id="NWE81819.1"/>
    </source>
</evidence>
<evidence type="ECO:0000313" key="1">
    <source>
        <dbReference type="EMBL" id="NWE08855.1"/>
    </source>
</evidence>
<dbReference type="Proteomes" id="UP000563268">
    <property type="component" value="Unassembled WGS sequence"/>
</dbReference>
<evidence type="ECO:0000313" key="4">
    <source>
        <dbReference type="Proteomes" id="UP000590218"/>
    </source>
</evidence>
<evidence type="ECO:0000313" key="3">
    <source>
        <dbReference type="Proteomes" id="UP000563268"/>
    </source>
</evidence>